<dbReference type="VEuPathDB" id="FungiDB:HpaG810129"/>
<dbReference type="EMBL" id="ABWE02000678">
    <property type="status" value="NOT_ANNOTATED_CDS"/>
    <property type="molecule type" value="Genomic_DNA"/>
</dbReference>
<reference evidence="1" key="2">
    <citation type="submission" date="2015-06" db="UniProtKB">
        <authorList>
            <consortium name="EnsemblProtists"/>
        </authorList>
    </citation>
    <scope>IDENTIFICATION</scope>
    <source>
        <strain evidence="1">Emoy2</strain>
    </source>
</reference>
<keyword evidence="2" id="KW-1185">Reference proteome</keyword>
<dbReference type="EnsemblProtists" id="HpaT810129">
    <property type="protein sequence ID" value="HpaP810129"/>
    <property type="gene ID" value="HpaG810129"/>
</dbReference>
<reference evidence="2" key="1">
    <citation type="journal article" date="2010" name="Science">
        <title>Signatures of adaptation to obligate biotrophy in the Hyaloperonospora arabidopsidis genome.</title>
        <authorList>
            <person name="Baxter L."/>
            <person name="Tripathy S."/>
            <person name="Ishaque N."/>
            <person name="Boot N."/>
            <person name="Cabral A."/>
            <person name="Kemen E."/>
            <person name="Thines M."/>
            <person name="Ah-Fong A."/>
            <person name="Anderson R."/>
            <person name="Badejoko W."/>
            <person name="Bittner-Eddy P."/>
            <person name="Boore J.L."/>
            <person name="Chibucos M.C."/>
            <person name="Coates M."/>
            <person name="Dehal P."/>
            <person name="Delehaunty K."/>
            <person name="Dong S."/>
            <person name="Downton P."/>
            <person name="Dumas B."/>
            <person name="Fabro G."/>
            <person name="Fronick C."/>
            <person name="Fuerstenberg S.I."/>
            <person name="Fulton L."/>
            <person name="Gaulin E."/>
            <person name="Govers F."/>
            <person name="Hughes L."/>
            <person name="Humphray S."/>
            <person name="Jiang R.H."/>
            <person name="Judelson H."/>
            <person name="Kamoun S."/>
            <person name="Kyung K."/>
            <person name="Meijer H."/>
            <person name="Minx P."/>
            <person name="Morris P."/>
            <person name="Nelson J."/>
            <person name="Phuntumart V."/>
            <person name="Qutob D."/>
            <person name="Rehmany A."/>
            <person name="Rougon-Cardoso A."/>
            <person name="Ryden P."/>
            <person name="Torto-Alalibo T."/>
            <person name="Studholme D."/>
            <person name="Wang Y."/>
            <person name="Win J."/>
            <person name="Wood J."/>
            <person name="Clifton S.W."/>
            <person name="Rogers J."/>
            <person name="Van den Ackerveken G."/>
            <person name="Jones J.D."/>
            <person name="McDowell J.M."/>
            <person name="Beynon J."/>
            <person name="Tyler B.M."/>
        </authorList>
    </citation>
    <scope>NUCLEOTIDE SEQUENCE [LARGE SCALE GENOMIC DNA]</scope>
    <source>
        <strain evidence="2">Emoy2</strain>
    </source>
</reference>
<dbReference type="Proteomes" id="UP000011713">
    <property type="component" value="Unassembled WGS sequence"/>
</dbReference>
<dbReference type="HOGENOM" id="CLU_2836662_0_0_1"/>
<organism evidence="1 2">
    <name type="scientific">Hyaloperonospora arabidopsidis (strain Emoy2)</name>
    <name type="common">Downy mildew agent</name>
    <name type="synonym">Peronospora arabidopsidis</name>
    <dbReference type="NCBI Taxonomy" id="559515"/>
    <lineage>
        <taxon>Eukaryota</taxon>
        <taxon>Sar</taxon>
        <taxon>Stramenopiles</taxon>
        <taxon>Oomycota</taxon>
        <taxon>Peronosporomycetes</taxon>
        <taxon>Peronosporales</taxon>
        <taxon>Peronosporaceae</taxon>
        <taxon>Hyaloperonospora</taxon>
    </lineage>
</organism>
<dbReference type="InParanoid" id="M4BUE1"/>
<evidence type="ECO:0000313" key="2">
    <source>
        <dbReference type="Proteomes" id="UP000011713"/>
    </source>
</evidence>
<name>M4BUE1_HYAAE</name>
<sequence length="66" mass="8022">MMDNDLFESREMLRRECEEIARKEKSEIALKATKNFKSKHFWPKETRNKFSVTCFICGKYGHKKKY</sequence>
<protein>
    <submittedName>
        <fullName evidence="1">Uncharacterized protein</fullName>
    </submittedName>
</protein>
<dbReference type="AlphaFoldDB" id="M4BUE1"/>
<proteinExistence type="predicted"/>
<accession>M4BUE1</accession>
<evidence type="ECO:0000313" key="1">
    <source>
        <dbReference type="EnsemblProtists" id="HpaP810129"/>
    </source>
</evidence>